<name>A0AAR5QIB4_DENPD</name>
<comment type="cofactor">
    <cofactor evidence="1">
        <name>thiamine diphosphate</name>
        <dbReference type="ChEBI" id="CHEBI:58937"/>
    </cofactor>
</comment>
<organism evidence="7 8">
    <name type="scientific">Dendroctonus ponderosae</name>
    <name type="common">Mountain pine beetle</name>
    <dbReference type="NCBI Taxonomy" id="77166"/>
    <lineage>
        <taxon>Eukaryota</taxon>
        <taxon>Metazoa</taxon>
        <taxon>Ecdysozoa</taxon>
        <taxon>Arthropoda</taxon>
        <taxon>Hexapoda</taxon>
        <taxon>Insecta</taxon>
        <taxon>Pterygota</taxon>
        <taxon>Neoptera</taxon>
        <taxon>Endopterygota</taxon>
        <taxon>Coleoptera</taxon>
        <taxon>Polyphaga</taxon>
        <taxon>Cucujiformia</taxon>
        <taxon>Curculionidae</taxon>
        <taxon>Scolytinae</taxon>
        <taxon>Dendroctonus</taxon>
    </lineage>
</organism>
<evidence type="ECO:0000256" key="1">
    <source>
        <dbReference type="ARBA" id="ARBA00001964"/>
    </source>
</evidence>
<dbReference type="KEGG" id="dpa:109546449"/>
<evidence type="ECO:0000256" key="2">
    <source>
        <dbReference type="ARBA" id="ARBA00012281"/>
    </source>
</evidence>
<evidence type="ECO:0000256" key="3">
    <source>
        <dbReference type="ARBA" id="ARBA00022946"/>
    </source>
</evidence>
<keyword evidence="3" id="KW-0809">Transit peptide</keyword>
<dbReference type="InterPro" id="IPR001017">
    <property type="entry name" value="DH_E1"/>
</dbReference>
<dbReference type="Proteomes" id="UP000019118">
    <property type="component" value="Unassembled WGS sequence"/>
</dbReference>
<reference evidence="8" key="1">
    <citation type="journal article" date="2013" name="Genome Biol.">
        <title>Draft genome of the mountain pine beetle, Dendroctonus ponderosae Hopkins, a major forest pest.</title>
        <authorList>
            <person name="Keeling C.I."/>
            <person name="Yuen M.M."/>
            <person name="Liao N.Y."/>
            <person name="Docking T.R."/>
            <person name="Chan S.K."/>
            <person name="Taylor G.A."/>
            <person name="Palmquist D.L."/>
            <person name="Jackman S.D."/>
            <person name="Nguyen A."/>
            <person name="Li M."/>
            <person name="Henderson H."/>
            <person name="Janes J.K."/>
            <person name="Zhao Y."/>
            <person name="Pandoh P."/>
            <person name="Moore R."/>
            <person name="Sperling F.A."/>
            <person name="Huber D.P."/>
            <person name="Birol I."/>
            <person name="Jones S.J."/>
            <person name="Bohlmann J."/>
        </authorList>
    </citation>
    <scope>NUCLEOTIDE SEQUENCE</scope>
</reference>
<evidence type="ECO:0000313" key="7">
    <source>
        <dbReference type="EnsemblMetazoa" id="XP_019772973.1"/>
    </source>
</evidence>
<protein>
    <recommendedName>
        <fullName evidence="2">pyruvate dehydrogenase (acetyl-transferring)</fullName>
        <ecNumber evidence="2">1.2.4.1</ecNumber>
    </recommendedName>
</protein>
<dbReference type="GeneID" id="109546449"/>
<dbReference type="FunFam" id="3.40.50.970:FF:000013">
    <property type="entry name" value="Pyruvate dehydrogenase E1 component subunit alpha"/>
    <property type="match status" value="1"/>
</dbReference>
<dbReference type="InterPro" id="IPR029061">
    <property type="entry name" value="THDP-binding"/>
</dbReference>
<dbReference type="Gene3D" id="3.40.50.970">
    <property type="match status" value="1"/>
</dbReference>
<feature type="domain" description="Dehydrogenase E1 component" evidence="6">
    <location>
        <begin position="74"/>
        <end position="362"/>
    </location>
</feature>
<keyword evidence="4" id="KW-0560">Oxidoreductase</keyword>
<dbReference type="GO" id="GO:0006086">
    <property type="term" value="P:pyruvate decarboxylation to acetyl-CoA"/>
    <property type="evidence" value="ECO:0007669"/>
    <property type="project" value="TreeGrafter"/>
</dbReference>
<evidence type="ECO:0000313" key="8">
    <source>
        <dbReference type="Proteomes" id="UP000019118"/>
    </source>
</evidence>
<evidence type="ECO:0000256" key="4">
    <source>
        <dbReference type="ARBA" id="ARBA00023002"/>
    </source>
</evidence>
<proteinExistence type="predicted"/>
<evidence type="ECO:0000259" key="6">
    <source>
        <dbReference type="Pfam" id="PF00676"/>
    </source>
</evidence>
<dbReference type="PANTHER" id="PTHR11516">
    <property type="entry name" value="PYRUVATE DEHYDROGENASE E1 COMPONENT, ALPHA SUBUNIT BACTERIAL AND ORGANELLAR"/>
    <property type="match status" value="1"/>
</dbReference>
<dbReference type="RefSeq" id="XP_019772973.1">
    <property type="nucleotide sequence ID" value="XM_019917414.2"/>
</dbReference>
<dbReference type="EnsemblMetazoa" id="XM_019917414.1">
    <property type="protein sequence ID" value="XP_019772973.1"/>
    <property type="gene ID" value="LOC109546449"/>
</dbReference>
<dbReference type="AlphaFoldDB" id="A0AAR5QIB4"/>
<sequence>MSMTQQICLPKLTMWTIKVPVRIAKRISQFQARTLVINVDQMFDSKVYKLHLLEDGPSHTSELTKGDALRFYQQMDEIRKVENSIAQLYREKKIRGFCHLYVGQEAVAVGINSIMKPEDTVITSYRCHGWAVLKCESVASVIAELIGNKSGASRGKGGSMHIYGPQFFGGNGIVGSHVPLGVGIGLKHRYLDNKAISVTLYGDGAANQGQVFEAFNLAKLLNIPVLFVVENNQYGLGTACSRSSANNEYYRQSSFLPGIRASGMDILSVIEAAKYCFKHIQDGKGPIILEMMTYRYFGHSMSDPGTSYRDRSEIQEVREKKDCIHHLKQLILDSNLAKEDEIKAIENENKEKVAKATEEAIKGSPPSLEELTADHYAVWSEKVRIPRMLEWVPYKTIAHNKPPK</sequence>
<dbReference type="InterPro" id="IPR050642">
    <property type="entry name" value="PDH_E1_Alpha_Subunit"/>
</dbReference>
<dbReference type="EC" id="1.2.4.1" evidence="2"/>
<dbReference type="GO" id="GO:0004739">
    <property type="term" value="F:pyruvate dehydrogenase (acetyl-transferring) activity"/>
    <property type="evidence" value="ECO:0007669"/>
    <property type="project" value="UniProtKB-EC"/>
</dbReference>
<reference evidence="7" key="2">
    <citation type="submission" date="2024-08" db="UniProtKB">
        <authorList>
            <consortium name="EnsemblMetazoa"/>
        </authorList>
    </citation>
    <scope>IDENTIFICATION</scope>
</reference>
<dbReference type="PANTHER" id="PTHR11516:SF60">
    <property type="entry name" value="PYRUVATE DEHYDROGENASE E1 COMPONENT SUBUNIT ALPHA"/>
    <property type="match status" value="1"/>
</dbReference>
<dbReference type="CDD" id="cd02000">
    <property type="entry name" value="TPP_E1_PDC_ADC_BCADC"/>
    <property type="match status" value="1"/>
</dbReference>
<accession>A0AAR5QIB4</accession>
<keyword evidence="8" id="KW-1185">Reference proteome</keyword>
<dbReference type="Pfam" id="PF00676">
    <property type="entry name" value="E1_dh"/>
    <property type="match status" value="1"/>
</dbReference>
<evidence type="ECO:0000256" key="5">
    <source>
        <dbReference type="ARBA" id="ARBA00023052"/>
    </source>
</evidence>
<dbReference type="SUPFAM" id="SSF52518">
    <property type="entry name" value="Thiamin diphosphate-binding fold (THDP-binding)"/>
    <property type="match status" value="1"/>
</dbReference>
<keyword evidence="5" id="KW-0786">Thiamine pyrophosphate</keyword>